<name>A0A8J2LHL7_9HEXA</name>
<feature type="region of interest" description="Disordered" evidence="1">
    <location>
        <begin position="67"/>
        <end position="93"/>
    </location>
</feature>
<gene>
    <name evidence="2" type="ORF">AFUS01_LOCUS32513</name>
</gene>
<sequence>FSGPKKRPKFRRIPDAPIYSEESDGSEESDSSLTIPKLISPKSNGTSKSSCSSSVFVPKKFKMLENQNLTSLERVDSSTIERSVSKTPQTSPR</sequence>
<evidence type="ECO:0000313" key="2">
    <source>
        <dbReference type="EMBL" id="CAG7822230.1"/>
    </source>
</evidence>
<proteinExistence type="predicted"/>
<dbReference type="EMBL" id="CAJVCH010525773">
    <property type="protein sequence ID" value="CAG7822230.1"/>
    <property type="molecule type" value="Genomic_DNA"/>
</dbReference>
<feature type="non-terminal residue" evidence="2">
    <location>
        <position position="1"/>
    </location>
</feature>
<feature type="compositionally biased region" description="Acidic residues" evidence="1">
    <location>
        <begin position="21"/>
        <end position="30"/>
    </location>
</feature>
<evidence type="ECO:0000313" key="3">
    <source>
        <dbReference type="Proteomes" id="UP000708208"/>
    </source>
</evidence>
<keyword evidence="3" id="KW-1185">Reference proteome</keyword>
<feature type="region of interest" description="Disordered" evidence="1">
    <location>
        <begin position="1"/>
        <end position="53"/>
    </location>
</feature>
<feature type="compositionally biased region" description="Basic residues" evidence="1">
    <location>
        <begin position="1"/>
        <end position="11"/>
    </location>
</feature>
<organism evidence="2 3">
    <name type="scientific">Allacma fusca</name>
    <dbReference type="NCBI Taxonomy" id="39272"/>
    <lineage>
        <taxon>Eukaryota</taxon>
        <taxon>Metazoa</taxon>
        <taxon>Ecdysozoa</taxon>
        <taxon>Arthropoda</taxon>
        <taxon>Hexapoda</taxon>
        <taxon>Collembola</taxon>
        <taxon>Symphypleona</taxon>
        <taxon>Sminthuridae</taxon>
        <taxon>Allacma</taxon>
    </lineage>
</organism>
<reference evidence="2" key="1">
    <citation type="submission" date="2021-06" db="EMBL/GenBank/DDBJ databases">
        <authorList>
            <person name="Hodson N. C."/>
            <person name="Mongue J. A."/>
            <person name="Jaron S. K."/>
        </authorList>
    </citation>
    <scope>NUCLEOTIDE SEQUENCE</scope>
</reference>
<feature type="compositionally biased region" description="Low complexity" evidence="1">
    <location>
        <begin position="40"/>
        <end position="53"/>
    </location>
</feature>
<dbReference type="Proteomes" id="UP000708208">
    <property type="component" value="Unassembled WGS sequence"/>
</dbReference>
<evidence type="ECO:0000256" key="1">
    <source>
        <dbReference type="SAM" id="MobiDB-lite"/>
    </source>
</evidence>
<dbReference type="AlphaFoldDB" id="A0A8J2LHL7"/>
<protein>
    <submittedName>
        <fullName evidence="2">Uncharacterized protein</fullName>
    </submittedName>
</protein>
<comment type="caution">
    <text evidence="2">The sequence shown here is derived from an EMBL/GenBank/DDBJ whole genome shotgun (WGS) entry which is preliminary data.</text>
</comment>
<accession>A0A8J2LHL7</accession>